<keyword evidence="3" id="KW-1185">Reference proteome</keyword>
<dbReference type="Proteomes" id="UP000701853">
    <property type="component" value="Chromosome 13"/>
</dbReference>
<accession>A0A8J6CI09</accession>
<organism evidence="2 3">
    <name type="scientific">Gossypium anomalum</name>
    <dbReference type="NCBI Taxonomy" id="47600"/>
    <lineage>
        <taxon>Eukaryota</taxon>
        <taxon>Viridiplantae</taxon>
        <taxon>Streptophyta</taxon>
        <taxon>Embryophyta</taxon>
        <taxon>Tracheophyta</taxon>
        <taxon>Spermatophyta</taxon>
        <taxon>Magnoliopsida</taxon>
        <taxon>eudicotyledons</taxon>
        <taxon>Gunneridae</taxon>
        <taxon>Pentapetalae</taxon>
        <taxon>rosids</taxon>
        <taxon>malvids</taxon>
        <taxon>Malvales</taxon>
        <taxon>Malvaceae</taxon>
        <taxon>Malvoideae</taxon>
        <taxon>Gossypium</taxon>
    </lineage>
</organism>
<evidence type="ECO:0000256" key="1">
    <source>
        <dbReference type="SAM" id="MobiDB-lite"/>
    </source>
</evidence>
<sequence>MQVDPSEDGGHKQVLDQTAKLGEVNGLTLKGGNNPTDYDEGGVDSGERGVERAEVRFSIREDFSHFNQNRRKKKYLNKQIQFMHEIQDSVLSTKEKQQRDRKERIRKGKMITRGEDPIVNLSLSDSDINNRRRVILREAKKTWEVGKKLGLSVRGDEEEVVEEIRRLEDLVLIIEEKWVKEDLEAVLINIYAPNITAEKSILWGKLSELRSKFTSQWIVGGDFNVVRCRSERSYCWGSEKGTREFENFIFDCNLIDLPLVRKKFTWYRPENKKSRLDRFLLDEFWLLKMKDLQQLGLKRLVSVHIPILLADAEVDWVVGLLSLSIDG</sequence>
<dbReference type="PANTHER" id="PTHR33710">
    <property type="entry name" value="BNAC02G09200D PROTEIN"/>
    <property type="match status" value="1"/>
</dbReference>
<reference evidence="2 3" key="1">
    <citation type="journal article" date="2021" name="bioRxiv">
        <title>The Gossypium anomalum genome as a resource for cotton improvement and evolutionary analysis of hybrid incompatibility.</title>
        <authorList>
            <person name="Grover C.E."/>
            <person name="Yuan D."/>
            <person name="Arick M.A."/>
            <person name="Miller E.R."/>
            <person name="Hu G."/>
            <person name="Peterson D.G."/>
            <person name="Wendel J.F."/>
            <person name="Udall J.A."/>
        </authorList>
    </citation>
    <scope>NUCLEOTIDE SEQUENCE [LARGE SCALE GENOMIC DNA]</scope>
    <source>
        <strain evidence="2">JFW-Udall</strain>
        <tissue evidence="2">Leaf</tissue>
    </source>
</reference>
<dbReference type="InterPro" id="IPR036691">
    <property type="entry name" value="Endo/exonu/phosph_ase_sf"/>
</dbReference>
<name>A0A8J6CI09_9ROSI</name>
<comment type="caution">
    <text evidence="2">The sequence shown here is derived from an EMBL/GenBank/DDBJ whole genome shotgun (WGS) entry which is preliminary data.</text>
</comment>
<dbReference type="PANTHER" id="PTHR33710:SF64">
    <property type="entry name" value="ENDONUCLEASE_EXONUCLEASE_PHOSPHATASE DOMAIN-CONTAINING PROTEIN"/>
    <property type="match status" value="1"/>
</dbReference>
<dbReference type="SUPFAM" id="SSF56219">
    <property type="entry name" value="DNase I-like"/>
    <property type="match status" value="1"/>
</dbReference>
<evidence type="ECO:0008006" key="4">
    <source>
        <dbReference type="Google" id="ProtNLM"/>
    </source>
</evidence>
<feature type="region of interest" description="Disordered" evidence="1">
    <location>
        <begin position="22"/>
        <end position="46"/>
    </location>
</feature>
<evidence type="ECO:0000313" key="3">
    <source>
        <dbReference type="Proteomes" id="UP000701853"/>
    </source>
</evidence>
<evidence type="ECO:0000313" key="2">
    <source>
        <dbReference type="EMBL" id="KAG8473214.1"/>
    </source>
</evidence>
<protein>
    <recommendedName>
        <fullName evidence="4">Endonuclease/exonuclease/phosphatase domain-containing protein</fullName>
    </recommendedName>
</protein>
<dbReference type="AlphaFoldDB" id="A0A8J6CI09"/>
<proteinExistence type="predicted"/>
<gene>
    <name evidence="2" type="ORF">CXB51_035176</name>
</gene>
<dbReference type="Gene3D" id="3.60.10.10">
    <property type="entry name" value="Endonuclease/exonuclease/phosphatase"/>
    <property type="match status" value="1"/>
</dbReference>
<dbReference type="EMBL" id="JAHUZN010000013">
    <property type="protein sequence ID" value="KAG8473214.1"/>
    <property type="molecule type" value="Genomic_DNA"/>
</dbReference>
<dbReference type="OrthoDB" id="1938374at2759"/>